<feature type="transmembrane region" description="Helical" evidence="1">
    <location>
        <begin position="57"/>
        <end position="76"/>
    </location>
</feature>
<reference evidence="2 3" key="1">
    <citation type="submission" date="2018-05" db="EMBL/GenBank/DDBJ databases">
        <title>Amnibacterium sp. M8JJ-5, whole genome shotgun sequence.</title>
        <authorList>
            <person name="Tuo L."/>
        </authorList>
    </citation>
    <scope>NUCLEOTIDE SEQUENCE [LARGE SCALE GENOMIC DNA]</scope>
    <source>
        <strain evidence="2 3">M8JJ-5</strain>
    </source>
</reference>
<evidence type="ECO:0000313" key="2">
    <source>
        <dbReference type="EMBL" id="PVZ94974.1"/>
    </source>
</evidence>
<dbReference type="EMBL" id="QEOP01000001">
    <property type="protein sequence ID" value="PVZ94974.1"/>
    <property type="molecule type" value="Genomic_DNA"/>
</dbReference>
<organism evidence="2 3">
    <name type="scientific">Amnibacterium flavum</name>
    <dbReference type="NCBI Taxonomy" id="2173173"/>
    <lineage>
        <taxon>Bacteria</taxon>
        <taxon>Bacillati</taxon>
        <taxon>Actinomycetota</taxon>
        <taxon>Actinomycetes</taxon>
        <taxon>Micrococcales</taxon>
        <taxon>Microbacteriaceae</taxon>
        <taxon>Amnibacterium</taxon>
    </lineage>
</organism>
<evidence type="ECO:0000256" key="1">
    <source>
        <dbReference type="SAM" id="Phobius"/>
    </source>
</evidence>
<dbReference type="Proteomes" id="UP000244893">
    <property type="component" value="Unassembled WGS sequence"/>
</dbReference>
<protein>
    <submittedName>
        <fullName evidence="2">Uncharacterized protein</fullName>
    </submittedName>
</protein>
<comment type="caution">
    <text evidence="2">The sequence shown here is derived from an EMBL/GenBank/DDBJ whole genome shotgun (WGS) entry which is preliminary data.</text>
</comment>
<accession>A0A2V1HXE3</accession>
<keyword evidence="1" id="KW-0812">Transmembrane</keyword>
<sequence>MAVWIVAAIAAVAVLILADPADRLIALSLTLAGSILLSFVLQLSLSEKTGFVSRLTSSTLGAFLVLVIASLVALALP</sequence>
<keyword evidence="1" id="KW-1133">Transmembrane helix</keyword>
<keyword evidence="1" id="KW-0472">Membrane</keyword>
<gene>
    <name evidence="2" type="ORF">DDQ50_00075</name>
</gene>
<name>A0A2V1HXE3_9MICO</name>
<evidence type="ECO:0000313" key="3">
    <source>
        <dbReference type="Proteomes" id="UP000244893"/>
    </source>
</evidence>
<feature type="transmembrane region" description="Helical" evidence="1">
    <location>
        <begin position="28"/>
        <end position="45"/>
    </location>
</feature>
<proteinExistence type="predicted"/>
<keyword evidence="3" id="KW-1185">Reference proteome</keyword>
<dbReference type="AlphaFoldDB" id="A0A2V1HXE3"/>